<dbReference type="GO" id="GO:0051539">
    <property type="term" value="F:4 iron, 4 sulfur cluster binding"/>
    <property type="evidence" value="ECO:0007669"/>
    <property type="project" value="UniProtKB-KW"/>
</dbReference>
<dbReference type="Gene3D" id="3.30.70.3270">
    <property type="match status" value="1"/>
</dbReference>
<evidence type="ECO:0000256" key="2">
    <source>
        <dbReference type="ARBA" id="ARBA00010277"/>
    </source>
</evidence>
<feature type="domain" description="4Fe-4S ferredoxin-type" evidence="8">
    <location>
        <begin position="242"/>
        <end position="271"/>
    </location>
</feature>
<dbReference type="PANTHER" id="PTHR10849:SF20">
    <property type="entry name" value="NADH DEHYDROGENASE [UBIQUINONE] IRON-SULFUR PROTEIN 8, MITOCHONDRIAL"/>
    <property type="match status" value="1"/>
</dbReference>
<dbReference type="SUPFAM" id="SSF54862">
    <property type="entry name" value="4Fe-4S ferredoxins"/>
    <property type="match status" value="1"/>
</dbReference>
<dbReference type="PANTHER" id="PTHR10849">
    <property type="entry name" value="NADH DEHYDROGENASE UBIQUINONE IRON-SULFUR PROTEIN 8, MITOCHONDRIAL"/>
    <property type="match status" value="1"/>
</dbReference>
<evidence type="ECO:0000256" key="5">
    <source>
        <dbReference type="ARBA" id="ARBA00022967"/>
    </source>
</evidence>
<evidence type="ECO:0000256" key="1">
    <source>
        <dbReference type="ARBA" id="ARBA00001966"/>
    </source>
</evidence>
<keyword evidence="9" id="KW-0830">Ubiquinone</keyword>
<dbReference type="GO" id="GO:0016020">
    <property type="term" value="C:membrane"/>
    <property type="evidence" value="ECO:0007669"/>
    <property type="project" value="InterPro"/>
</dbReference>
<accession>A0A0N0DE86</accession>
<keyword evidence="7" id="KW-0411">Iron-sulfur</keyword>
<dbReference type="Proteomes" id="UP000037904">
    <property type="component" value="Unassembled WGS sequence"/>
</dbReference>
<keyword evidence="10" id="KW-1185">Reference proteome</keyword>
<dbReference type="NCBIfam" id="TIGR01971">
    <property type="entry name" value="NuoI"/>
    <property type="match status" value="1"/>
</dbReference>
<keyword evidence="3" id="KW-0004">4Fe-4S</keyword>
<comment type="similarity">
    <text evidence="2">Belongs to the complex I 23 kDa subunit family.</text>
</comment>
<evidence type="ECO:0000256" key="7">
    <source>
        <dbReference type="ARBA" id="ARBA00023014"/>
    </source>
</evidence>
<name>A0A0N0DE86_FUSLA</name>
<dbReference type="GO" id="GO:0003954">
    <property type="term" value="F:NADH dehydrogenase activity"/>
    <property type="evidence" value="ECO:0007669"/>
    <property type="project" value="TreeGrafter"/>
</dbReference>
<dbReference type="NCBIfam" id="NF004538">
    <property type="entry name" value="PRK05888.1-4"/>
    <property type="match status" value="1"/>
</dbReference>
<dbReference type="OrthoDB" id="204405at2759"/>
<protein>
    <submittedName>
        <fullName evidence="9">Nadh-ubiquinone oxidoreductase 23 kDa mitochondrial</fullName>
    </submittedName>
</protein>
<dbReference type="AlphaFoldDB" id="A0A0N0DE86"/>
<evidence type="ECO:0000256" key="3">
    <source>
        <dbReference type="ARBA" id="ARBA00022485"/>
    </source>
</evidence>
<evidence type="ECO:0000256" key="6">
    <source>
        <dbReference type="ARBA" id="ARBA00023004"/>
    </source>
</evidence>
<dbReference type="NCBIfam" id="NF004539">
    <property type="entry name" value="PRK05888.1-5"/>
    <property type="match status" value="1"/>
</dbReference>
<dbReference type="Pfam" id="PF12838">
    <property type="entry name" value="Fer4_7"/>
    <property type="match status" value="1"/>
</dbReference>
<evidence type="ECO:0000313" key="10">
    <source>
        <dbReference type="Proteomes" id="UP000037904"/>
    </source>
</evidence>
<keyword evidence="4" id="KW-0479">Metal-binding</keyword>
<dbReference type="GO" id="GO:0005739">
    <property type="term" value="C:mitochondrion"/>
    <property type="evidence" value="ECO:0007669"/>
    <property type="project" value="UniProtKB-ARBA"/>
</dbReference>
<dbReference type="EMBL" id="JXCE01000121">
    <property type="protein sequence ID" value="KPA40764.1"/>
    <property type="molecule type" value="Genomic_DNA"/>
</dbReference>
<proteinExistence type="inferred from homology"/>
<dbReference type="InterPro" id="IPR010226">
    <property type="entry name" value="NADH_quinone_OxRdtase_chainI"/>
</dbReference>
<organism evidence="9 10">
    <name type="scientific">Fusarium langsethiae</name>
    <dbReference type="NCBI Taxonomy" id="179993"/>
    <lineage>
        <taxon>Eukaryota</taxon>
        <taxon>Fungi</taxon>
        <taxon>Dikarya</taxon>
        <taxon>Ascomycota</taxon>
        <taxon>Pezizomycotina</taxon>
        <taxon>Sordariomycetes</taxon>
        <taxon>Hypocreomycetidae</taxon>
        <taxon>Hypocreales</taxon>
        <taxon>Nectriaceae</taxon>
        <taxon>Fusarium</taxon>
    </lineage>
</organism>
<dbReference type="InterPro" id="IPR017900">
    <property type="entry name" value="4Fe4S_Fe_S_CS"/>
</dbReference>
<comment type="caution">
    <text evidence="9">The sequence shown here is derived from an EMBL/GenBank/DDBJ whole genome shotgun (WGS) entry which is preliminary data.</text>
</comment>
<evidence type="ECO:0000313" key="9">
    <source>
        <dbReference type="EMBL" id="KPA40764.1"/>
    </source>
</evidence>
<dbReference type="GO" id="GO:0006120">
    <property type="term" value="P:mitochondrial electron transport, NADH to ubiquinone"/>
    <property type="evidence" value="ECO:0007669"/>
    <property type="project" value="TreeGrafter"/>
</dbReference>
<dbReference type="GO" id="GO:0032981">
    <property type="term" value="P:mitochondrial respiratory chain complex I assembly"/>
    <property type="evidence" value="ECO:0007669"/>
    <property type="project" value="TreeGrafter"/>
</dbReference>
<dbReference type="HAMAP" id="MF_01351">
    <property type="entry name" value="NDH1_NuoI"/>
    <property type="match status" value="1"/>
</dbReference>
<dbReference type="PROSITE" id="PS51379">
    <property type="entry name" value="4FE4S_FER_2"/>
    <property type="match status" value="2"/>
</dbReference>
<dbReference type="InterPro" id="IPR017896">
    <property type="entry name" value="4Fe4S_Fe-S-bd"/>
</dbReference>
<dbReference type="PROSITE" id="PS00198">
    <property type="entry name" value="4FE4S_FER_1"/>
    <property type="match status" value="1"/>
</dbReference>
<comment type="cofactor">
    <cofactor evidence="1">
        <name>[4Fe-4S] cluster</name>
        <dbReference type="ChEBI" id="CHEBI:49883"/>
    </cofactor>
</comment>
<sequence>MTFQFIISSDDAEVRLTLITCQVTGELSANQMPRVVIPLSNFPSRTHPSRQILASRPSLDDQLTTRSSIEPLLSAKPSVHLERLPRAKLPQFTMAHATMLARRQLASSSLSTRATSIVGLVQQRGYATPHGPPPANFRTSKRVQWTWDNESTLDRMGKFFLMTEMARGMYVLLEQYFRPPYTIYYPFEKGPISPRFRGEHALRRYPSGEERCIACKLCEAICPAQAITIEAEERADGSRRTTKYDIDMTKCIYCGFCQESCPVDAIVESPNAEYATETREELLYNKEKLLSNGDKWEPELAAAIRADSPYR</sequence>
<keyword evidence="6" id="KW-0408">Iron</keyword>
<keyword evidence="5" id="KW-1278">Translocase</keyword>
<gene>
    <name evidence="9" type="ORF">FLAG1_06359</name>
</gene>
<reference evidence="9 10" key="1">
    <citation type="submission" date="2015-04" db="EMBL/GenBank/DDBJ databases">
        <title>The draft genome sequence of Fusarium langsethiae, a T-2/HT-2 mycotoxin producer.</title>
        <authorList>
            <person name="Lysoe E."/>
            <person name="Divon H.H."/>
            <person name="Terzi V."/>
            <person name="Orru L."/>
            <person name="Lamontanara A."/>
            <person name="Kolseth A.-K."/>
            <person name="Frandsen R.J."/>
            <person name="Nielsen K."/>
            <person name="Thrane U."/>
        </authorList>
    </citation>
    <scope>NUCLEOTIDE SEQUENCE [LARGE SCALE GENOMIC DNA]</scope>
    <source>
        <strain evidence="9 10">Fl201059</strain>
    </source>
</reference>
<dbReference type="FunFam" id="3.30.70.3270:FF:000001">
    <property type="entry name" value="NADH-quinone oxidoreductase subunit I 1"/>
    <property type="match status" value="1"/>
</dbReference>
<evidence type="ECO:0000256" key="4">
    <source>
        <dbReference type="ARBA" id="ARBA00022723"/>
    </source>
</evidence>
<feature type="domain" description="4Fe-4S ferredoxin-type" evidence="8">
    <location>
        <begin position="203"/>
        <end position="232"/>
    </location>
</feature>
<evidence type="ECO:0000259" key="8">
    <source>
        <dbReference type="PROSITE" id="PS51379"/>
    </source>
</evidence>
<dbReference type="GO" id="GO:0046872">
    <property type="term" value="F:metal ion binding"/>
    <property type="evidence" value="ECO:0007669"/>
    <property type="project" value="UniProtKB-KW"/>
</dbReference>